<dbReference type="Gramene" id="KGN54164">
    <property type="protein sequence ID" value="KGN54164"/>
    <property type="gene ID" value="Csa_4G290795"/>
</dbReference>
<proteinExistence type="predicted"/>
<gene>
    <name evidence="1" type="ORF">Csa_4G290795</name>
</gene>
<accession>A0A0A0KZB7</accession>
<keyword evidence="2" id="KW-1185">Reference proteome</keyword>
<dbReference type="AlphaFoldDB" id="A0A0A0KZB7"/>
<evidence type="ECO:0000313" key="2">
    <source>
        <dbReference type="Proteomes" id="UP000029981"/>
    </source>
</evidence>
<organism evidence="1 2">
    <name type="scientific">Cucumis sativus</name>
    <name type="common">Cucumber</name>
    <dbReference type="NCBI Taxonomy" id="3659"/>
    <lineage>
        <taxon>Eukaryota</taxon>
        <taxon>Viridiplantae</taxon>
        <taxon>Streptophyta</taxon>
        <taxon>Embryophyta</taxon>
        <taxon>Tracheophyta</taxon>
        <taxon>Spermatophyta</taxon>
        <taxon>Magnoliopsida</taxon>
        <taxon>eudicotyledons</taxon>
        <taxon>Gunneridae</taxon>
        <taxon>Pentapetalae</taxon>
        <taxon>rosids</taxon>
        <taxon>fabids</taxon>
        <taxon>Cucurbitales</taxon>
        <taxon>Cucurbitaceae</taxon>
        <taxon>Benincaseae</taxon>
        <taxon>Cucumis</taxon>
    </lineage>
</organism>
<reference evidence="1 2" key="1">
    <citation type="journal article" date="2009" name="Nat. Genet.">
        <title>The genome of the cucumber, Cucumis sativus L.</title>
        <authorList>
            <person name="Huang S."/>
            <person name="Li R."/>
            <person name="Zhang Z."/>
            <person name="Li L."/>
            <person name="Gu X."/>
            <person name="Fan W."/>
            <person name="Lucas W.J."/>
            <person name="Wang X."/>
            <person name="Xie B."/>
            <person name="Ni P."/>
            <person name="Ren Y."/>
            <person name="Zhu H."/>
            <person name="Li J."/>
            <person name="Lin K."/>
            <person name="Jin W."/>
            <person name="Fei Z."/>
            <person name="Li G."/>
            <person name="Staub J."/>
            <person name="Kilian A."/>
            <person name="van der Vossen E.A."/>
            <person name="Wu Y."/>
            <person name="Guo J."/>
            <person name="He J."/>
            <person name="Jia Z."/>
            <person name="Ren Y."/>
            <person name="Tian G."/>
            <person name="Lu Y."/>
            <person name="Ruan J."/>
            <person name="Qian W."/>
            <person name="Wang M."/>
            <person name="Huang Q."/>
            <person name="Li B."/>
            <person name="Xuan Z."/>
            <person name="Cao J."/>
            <person name="Asan"/>
            <person name="Wu Z."/>
            <person name="Zhang J."/>
            <person name="Cai Q."/>
            <person name="Bai Y."/>
            <person name="Zhao B."/>
            <person name="Han Y."/>
            <person name="Li Y."/>
            <person name="Li X."/>
            <person name="Wang S."/>
            <person name="Shi Q."/>
            <person name="Liu S."/>
            <person name="Cho W.K."/>
            <person name="Kim J.Y."/>
            <person name="Xu Y."/>
            <person name="Heller-Uszynska K."/>
            <person name="Miao H."/>
            <person name="Cheng Z."/>
            <person name="Zhang S."/>
            <person name="Wu J."/>
            <person name="Yang Y."/>
            <person name="Kang H."/>
            <person name="Li M."/>
            <person name="Liang H."/>
            <person name="Ren X."/>
            <person name="Shi Z."/>
            <person name="Wen M."/>
            <person name="Jian M."/>
            <person name="Yang H."/>
            <person name="Zhang G."/>
            <person name="Yang Z."/>
            <person name="Chen R."/>
            <person name="Liu S."/>
            <person name="Li J."/>
            <person name="Ma L."/>
            <person name="Liu H."/>
            <person name="Zhou Y."/>
            <person name="Zhao J."/>
            <person name="Fang X."/>
            <person name="Li G."/>
            <person name="Fang L."/>
            <person name="Li Y."/>
            <person name="Liu D."/>
            <person name="Zheng H."/>
            <person name="Zhang Y."/>
            <person name="Qin N."/>
            <person name="Li Z."/>
            <person name="Yang G."/>
            <person name="Yang S."/>
            <person name="Bolund L."/>
            <person name="Kristiansen K."/>
            <person name="Zheng H."/>
            <person name="Li S."/>
            <person name="Zhang X."/>
            <person name="Yang H."/>
            <person name="Wang J."/>
            <person name="Sun R."/>
            <person name="Zhang B."/>
            <person name="Jiang S."/>
            <person name="Wang J."/>
            <person name="Du Y."/>
            <person name="Li S."/>
        </authorList>
    </citation>
    <scope>NUCLEOTIDE SEQUENCE [LARGE SCALE GENOMIC DNA]</scope>
    <source>
        <strain evidence="2">cv. 9930</strain>
    </source>
</reference>
<evidence type="ECO:0000313" key="1">
    <source>
        <dbReference type="EMBL" id="KGN54164.1"/>
    </source>
</evidence>
<reference evidence="1 2" key="3">
    <citation type="journal article" date="2010" name="BMC Genomics">
        <title>Transcriptome sequencing and comparative analysis of cucumber flowers with different sex types.</title>
        <authorList>
            <person name="Guo S."/>
            <person name="Zheng Y."/>
            <person name="Joung J.G."/>
            <person name="Liu S."/>
            <person name="Zhang Z."/>
            <person name="Crasta O.R."/>
            <person name="Sobral B.W."/>
            <person name="Xu Y."/>
            <person name="Huang S."/>
            <person name="Fei Z."/>
        </authorList>
    </citation>
    <scope>NUCLEOTIDE SEQUENCE [LARGE SCALE GENOMIC DNA]</scope>
    <source>
        <strain evidence="2">cv. 9930</strain>
    </source>
</reference>
<dbReference type="EMBL" id="CM002925">
    <property type="protein sequence ID" value="KGN54164.1"/>
    <property type="molecule type" value="Genomic_DNA"/>
</dbReference>
<name>A0A0A0KZB7_CUCSA</name>
<reference evidence="1 2" key="4">
    <citation type="journal article" date="2011" name="BMC Genomics">
        <title>RNA-Seq improves annotation of protein-coding genes in the cucumber genome.</title>
        <authorList>
            <person name="Li Z."/>
            <person name="Zhang Z."/>
            <person name="Yan P."/>
            <person name="Huang S."/>
            <person name="Fei Z."/>
            <person name="Lin K."/>
        </authorList>
    </citation>
    <scope>NUCLEOTIDE SEQUENCE [LARGE SCALE GENOMIC DNA]</scope>
    <source>
        <strain evidence="2">cv. 9930</strain>
    </source>
</reference>
<protein>
    <submittedName>
        <fullName evidence="1">Uncharacterized protein</fullName>
    </submittedName>
</protein>
<sequence>MKVVERTNDLRQIKTNDSWRENPVQLTVTQDVKIAPGTVRNSPTQKLIGFKRTNNVGKKRVRWFRERQTRKNLNLPTSSPLGVDFGSKRGFLNDLKSKGEMSRLIRNSIMDEKYSPHGSLSKYLDGSESVKIKLRWRRRWMRRIHI</sequence>
<dbReference type="Proteomes" id="UP000029981">
    <property type="component" value="Chromosome 4"/>
</dbReference>
<reference evidence="1 2" key="2">
    <citation type="journal article" date="2009" name="PLoS ONE">
        <title>An integrated genetic and cytogenetic map of the cucumber genome.</title>
        <authorList>
            <person name="Ren Y."/>
            <person name="Zhang Z."/>
            <person name="Liu J."/>
            <person name="Staub J.E."/>
            <person name="Han Y."/>
            <person name="Cheng Z."/>
            <person name="Li X."/>
            <person name="Lu J."/>
            <person name="Miao H."/>
            <person name="Kang H."/>
            <person name="Xie B."/>
            <person name="Gu X."/>
            <person name="Wang X."/>
            <person name="Du Y."/>
            <person name="Jin W."/>
            <person name="Huang S."/>
        </authorList>
    </citation>
    <scope>NUCLEOTIDE SEQUENCE [LARGE SCALE GENOMIC DNA]</scope>
    <source>
        <strain evidence="2">cv. 9930</strain>
    </source>
</reference>